<keyword evidence="2" id="KW-1185">Reference proteome</keyword>
<sequence length="583" mass="66546">MHPLLPPELVREIASYLRKRDIFHVVFVNKLWNTTWTPFLWASFIVVARTYEITDKKYHQTLARHGGHIRNVYLRDEANLKVLQVLCKTVVLPASSLNLSSLCVSSRLHLETDVNRLVEIIRRSPQLRELELINTPVPSAWFERLLDIIAPSLARLKKLRLMHEHVHPKVTPLVMKTFLETCSSELETLVVKFGLSCPFGLYIAPPPIDIPGAKLHPKLKVLEFQIGYPSHSGPMEPVFSWVLNSFLEGCTGLEIVDERIQAFEGNRLWTTDDASIASILRRNLGINYQRCIQIPSGQPEQLFSDSEDPITKELSSALDADSDGTKRVWQAINMGHIISGGITEFDRKAIVHAATQRGFQRLVTNDEGWLSSEDLLSIFRQCPTLRVHDCGYERYPTLSAADVILQPWSCKWLKSLHLIIAGIPRPDIKTDCMDKPIPIGDPMHSGTMEESRVLQRKVCAQLGSLVCLEELRLGYSKIRDMVTVEGDEDSQVVRKYNPFLQLNCLELTLESGLDELSELKSLESFSVWGMDHRIGSRELYWMQRNWYSVRDVYGLLPLPYQESMRHFGSDPSVKFCDVAFRIM</sequence>
<accession>A0AAD4DI38</accession>
<reference evidence="1" key="1">
    <citation type="journal article" date="2020" name="Fungal Divers.">
        <title>Resolving the Mortierellaceae phylogeny through synthesis of multi-gene phylogenetics and phylogenomics.</title>
        <authorList>
            <person name="Vandepol N."/>
            <person name="Liber J."/>
            <person name="Desiro A."/>
            <person name="Na H."/>
            <person name="Kennedy M."/>
            <person name="Barry K."/>
            <person name="Grigoriev I.V."/>
            <person name="Miller A.N."/>
            <person name="O'Donnell K."/>
            <person name="Stajich J.E."/>
            <person name="Bonito G."/>
        </authorList>
    </citation>
    <scope>NUCLEOTIDE SEQUENCE</scope>
    <source>
        <strain evidence="1">NRRL 28262</strain>
    </source>
</reference>
<dbReference type="InterPro" id="IPR036047">
    <property type="entry name" value="F-box-like_dom_sf"/>
</dbReference>
<proteinExistence type="predicted"/>
<dbReference type="Proteomes" id="UP001194580">
    <property type="component" value="Unassembled WGS sequence"/>
</dbReference>
<dbReference type="InterPro" id="IPR032675">
    <property type="entry name" value="LRR_dom_sf"/>
</dbReference>
<evidence type="ECO:0008006" key="3">
    <source>
        <dbReference type="Google" id="ProtNLM"/>
    </source>
</evidence>
<dbReference type="Gene3D" id="3.80.10.10">
    <property type="entry name" value="Ribonuclease Inhibitor"/>
    <property type="match status" value="1"/>
</dbReference>
<comment type="caution">
    <text evidence="1">The sequence shown here is derived from an EMBL/GenBank/DDBJ whole genome shotgun (WGS) entry which is preliminary data.</text>
</comment>
<dbReference type="AlphaFoldDB" id="A0AAD4DI38"/>
<protein>
    <recommendedName>
        <fullName evidence="3">F-box domain-containing protein</fullName>
    </recommendedName>
</protein>
<dbReference type="SUPFAM" id="SSF81383">
    <property type="entry name" value="F-box domain"/>
    <property type="match status" value="1"/>
</dbReference>
<gene>
    <name evidence="1" type="ORF">BGZ95_003408</name>
</gene>
<organism evidence="1 2">
    <name type="scientific">Linnemannia exigua</name>
    <dbReference type="NCBI Taxonomy" id="604196"/>
    <lineage>
        <taxon>Eukaryota</taxon>
        <taxon>Fungi</taxon>
        <taxon>Fungi incertae sedis</taxon>
        <taxon>Mucoromycota</taxon>
        <taxon>Mortierellomycotina</taxon>
        <taxon>Mortierellomycetes</taxon>
        <taxon>Mortierellales</taxon>
        <taxon>Mortierellaceae</taxon>
        <taxon>Linnemannia</taxon>
    </lineage>
</organism>
<dbReference type="EMBL" id="JAAAIL010000178">
    <property type="protein sequence ID" value="KAG0278680.1"/>
    <property type="molecule type" value="Genomic_DNA"/>
</dbReference>
<name>A0AAD4DI38_9FUNG</name>
<evidence type="ECO:0000313" key="2">
    <source>
        <dbReference type="Proteomes" id="UP001194580"/>
    </source>
</evidence>
<evidence type="ECO:0000313" key="1">
    <source>
        <dbReference type="EMBL" id="KAG0278680.1"/>
    </source>
</evidence>